<feature type="transmembrane region" description="Helical" evidence="1">
    <location>
        <begin position="6"/>
        <end position="28"/>
    </location>
</feature>
<gene>
    <name evidence="2" type="ORF">A3A63_01310</name>
</gene>
<proteinExistence type="predicted"/>
<organism evidence="2 3">
    <name type="scientific">Candidatus Gottesmanbacteria bacterium RIFCSPLOWO2_01_FULL_46_9</name>
    <dbReference type="NCBI Taxonomy" id="1798394"/>
    <lineage>
        <taxon>Bacteria</taxon>
        <taxon>Candidatus Gottesmaniibacteriota</taxon>
    </lineage>
</organism>
<name>A0A1F6B314_9BACT</name>
<keyword evidence="1" id="KW-0472">Membrane</keyword>
<protein>
    <submittedName>
        <fullName evidence="2">Uncharacterized protein</fullName>
    </submittedName>
</protein>
<evidence type="ECO:0000256" key="1">
    <source>
        <dbReference type="SAM" id="Phobius"/>
    </source>
</evidence>
<dbReference type="EMBL" id="MFJX01000017">
    <property type="protein sequence ID" value="OGG31305.1"/>
    <property type="molecule type" value="Genomic_DNA"/>
</dbReference>
<evidence type="ECO:0000313" key="2">
    <source>
        <dbReference type="EMBL" id="OGG31305.1"/>
    </source>
</evidence>
<comment type="caution">
    <text evidence="2">The sequence shown here is derived from an EMBL/GenBank/DDBJ whole genome shotgun (WGS) entry which is preliminary data.</text>
</comment>
<dbReference type="Proteomes" id="UP000176450">
    <property type="component" value="Unassembled WGS sequence"/>
</dbReference>
<reference evidence="2 3" key="1">
    <citation type="journal article" date="2016" name="Nat. Commun.">
        <title>Thousands of microbial genomes shed light on interconnected biogeochemical processes in an aquifer system.</title>
        <authorList>
            <person name="Anantharaman K."/>
            <person name="Brown C.T."/>
            <person name="Hug L.A."/>
            <person name="Sharon I."/>
            <person name="Castelle C.J."/>
            <person name="Probst A.J."/>
            <person name="Thomas B.C."/>
            <person name="Singh A."/>
            <person name="Wilkins M.J."/>
            <person name="Karaoz U."/>
            <person name="Brodie E.L."/>
            <person name="Williams K.H."/>
            <person name="Hubbard S.S."/>
            <person name="Banfield J.F."/>
        </authorList>
    </citation>
    <scope>NUCLEOTIDE SEQUENCE [LARGE SCALE GENOMIC DNA]</scope>
</reference>
<evidence type="ECO:0000313" key="3">
    <source>
        <dbReference type="Proteomes" id="UP000176450"/>
    </source>
</evidence>
<feature type="transmembrane region" description="Helical" evidence="1">
    <location>
        <begin position="76"/>
        <end position="98"/>
    </location>
</feature>
<keyword evidence="1" id="KW-0812">Transmembrane</keyword>
<feature type="transmembrane region" description="Helical" evidence="1">
    <location>
        <begin position="40"/>
        <end position="64"/>
    </location>
</feature>
<sequence length="110" mass="11714">MGLLGLQVVVVLKGIFSFLALLTVLSAVRSNRRFVGTQRICFWIASVFSVIALLWVATLMFLLAHPSIGPFVPQEGWYFVIFGSPTAAVAAGAAMGMYAKSPAPAPSVVQ</sequence>
<keyword evidence="1" id="KW-1133">Transmembrane helix</keyword>
<accession>A0A1F6B314</accession>
<dbReference type="AlphaFoldDB" id="A0A1F6B314"/>